<dbReference type="Pfam" id="PF13410">
    <property type="entry name" value="GST_C_2"/>
    <property type="match status" value="1"/>
</dbReference>
<keyword evidence="3" id="KW-1185">Reference proteome</keyword>
<dbReference type="GO" id="GO:0016740">
    <property type="term" value="F:transferase activity"/>
    <property type="evidence" value="ECO:0007669"/>
    <property type="project" value="UniProtKB-KW"/>
</dbReference>
<evidence type="ECO:0000313" key="3">
    <source>
        <dbReference type="Proteomes" id="UP000019063"/>
    </source>
</evidence>
<keyword evidence="2" id="KW-0808">Transferase</keyword>
<feature type="domain" description="GST N-terminal" evidence="1">
    <location>
        <begin position="1"/>
        <end position="81"/>
    </location>
</feature>
<dbReference type="InterPro" id="IPR004045">
    <property type="entry name" value="Glutathione_S-Trfase_N"/>
</dbReference>
<evidence type="ECO:0000259" key="1">
    <source>
        <dbReference type="PROSITE" id="PS50404"/>
    </source>
</evidence>
<gene>
    <name evidence="2" type="ORF">ATO8_05371</name>
</gene>
<dbReference type="Gene3D" id="3.40.30.10">
    <property type="entry name" value="Glutaredoxin"/>
    <property type="match status" value="1"/>
</dbReference>
<dbReference type="Proteomes" id="UP000019063">
    <property type="component" value="Unassembled WGS sequence"/>
</dbReference>
<dbReference type="PROSITE" id="PS50404">
    <property type="entry name" value="GST_NTER"/>
    <property type="match status" value="1"/>
</dbReference>
<dbReference type="InterPro" id="IPR036282">
    <property type="entry name" value="Glutathione-S-Trfase_C_sf"/>
</dbReference>
<dbReference type="STRING" id="1379903.ATO8_05371"/>
<reference evidence="2 3" key="1">
    <citation type="journal article" date="2014" name="Antonie Van Leeuwenhoek">
        <title>Roseivivax atlanticus sp. nov., isolated from surface seawater of the Atlantic Ocean.</title>
        <authorList>
            <person name="Li G."/>
            <person name="Lai Q."/>
            <person name="Liu X."/>
            <person name="Sun F."/>
            <person name="Shao Z."/>
        </authorList>
    </citation>
    <scope>NUCLEOTIDE SEQUENCE [LARGE SCALE GENOMIC DNA]</scope>
    <source>
        <strain evidence="2 3">22II-s10s</strain>
    </source>
</reference>
<evidence type="ECO:0000313" key="2">
    <source>
        <dbReference type="EMBL" id="ETW13433.1"/>
    </source>
</evidence>
<organism evidence="2 3">
    <name type="scientific">Roseivivax marinus</name>
    <dbReference type="NCBI Taxonomy" id="1379903"/>
    <lineage>
        <taxon>Bacteria</taxon>
        <taxon>Pseudomonadati</taxon>
        <taxon>Pseudomonadota</taxon>
        <taxon>Alphaproteobacteria</taxon>
        <taxon>Rhodobacterales</taxon>
        <taxon>Roseobacteraceae</taxon>
        <taxon>Roseivivax</taxon>
    </lineage>
</organism>
<dbReference type="Gene3D" id="1.20.1050.10">
    <property type="match status" value="1"/>
</dbReference>
<dbReference type="EMBL" id="AQQW01000003">
    <property type="protein sequence ID" value="ETW13433.1"/>
    <property type="molecule type" value="Genomic_DNA"/>
</dbReference>
<sequence>MKLYGHRDSGHACKVALALSLAGIEHETAVIDIWAAPETRPADFLAVSPLTEVPCLVIDGAAFTQSGAILMEIATRFGVLGGDSAEGLKRGREIILWEANRLGMCLPQLKEARRVNGEGFPEGAVEWLRGRYATDAANFDRLLGGAPFFHGAAPGIGDCAVWGYAQWIEAAGEHPSAAMDTWRDRMRALPGTKAPGDFFV</sequence>
<protein>
    <submittedName>
        <fullName evidence="2">Glutathione S-transferase family protein</fullName>
    </submittedName>
</protein>
<proteinExistence type="predicted"/>
<dbReference type="AlphaFoldDB" id="W4HM19"/>
<dbReference type="PANTHER" id="PTHR44051">
    <property type="entry name" value="GLUTATHIONE S-TRANSFERASE-RELATED"/>
    <property type="match status" value="1"/>
</dbReference>
<dbReference type="SUPFAM" id="SSF52833">
    <property type="entry name" value="Thioredoxin-like"/>
    <property type="match status" value="1"/>
</dbReference>
<dbReference type="PANTHER" id="PTHR44051:SF8">
    <property type="entry name" value="GLUTATHIONE S-TRANSFERASE GSTA"/>
    <property type="match status" value="1"/>
</dbReference>
<dbReference type="InterPro" id="IPR036249">
    <property type="entry name" value="Thioredoxin-like_sf"/>
</dbReference>
<dbReference type="eggNOG" id="COG0625">
    <property type="taxonomic scope" value="Bacteria"/>
</dbReference>
<name>W4HM19_9RHOB</name>
<comment type="caution">
    <text evidence="2">The sequence shown here is derived from an EMBL/GenBank/DDBJ whole genome shotgun (WGS) entry which is preliminary data.</text>
</comment>
<dbReference type="Pfam" id="PF13409">
    <property type="entry name" value="GST_N_2"/>
    <property type="match status" value="1"/>
</dbReference>
<dbReference type="SUPFAM" id="SSF47616">
    <property type="entry name" value="GST C-terminal domain-like"/>
    <property type="match status" value="1"/>
</dbReference>
<accession>W4HM19</accession>
<dbReference type="RefSeq" id="WP_043842733.1">
    <property type="nucleotide sequence ID" value="NZ_AQQW01000003.1"/>
</dbReference>